<evidence type="ECO:0000313" key="3">
    <source>
        <dbReference type="Proteomes" id="UP000177797"/>
    </source>
</evidence>
<dbReference type="AlphaFoldDB" id="A0A1G2NEV9"/>
<accession>A0A1G2NEV9</accession>
<reference evidence="2 3" key="1">
    <citation type="journal article" date="2016" name="Nat. Commun.">
        <title>Thousands of microbial genomes shed light on interconnected biogeochemical processes in an aquifer system.</title>
        <authorList>
            <person name="Anantharaman K."/>
            <person name="Brown C.T."/>
            <person name="Hug L.A."/>
            <person name="Sharon I."/>
            <person name="Castelle C.J."/>
            <person name="Probst A.J."/>
            <person name="Thomas B.C."/>
            <person name="Singh A."/>
            <person name="Wilkins M.J."/>
            <person name="Karaoz U."/>
            <person name="Brodie E.L."/>
            <person name="Williams K.H."/>
            <person name="Hubbard S.S."/>
            <person name="Banfield J.F."/>
        </authorList>
    </citation>
    <scope>NUCLEOTIDE SEQUENCE [LARGE SCALE GENOMIC DNA]</scope>
</reference>
<dbReference type="Proteomes" id="UP000177797">
    <property type="component" value="Unassembled WGS sequence"/>
</dbReference>
<protein>
    <submittedName>
        <fullName evidence="2">Uncharacterized protein</fullName>
    </submittedName>
</protein>
<feature type="transmembrane region" description="Helical" evidence="1">
    <location>
        <begin position="35"/>
        <end position="54"/>
    </location>
</feature>
<keyword evidence="1" id="KW-0472">Membrane</keyword>
<proteinExistence type="predicted"/>
<evidence type="ECO:0000313" key="2">
    <source>
        <dbReference type="EMBL" id="OHA33931.1"/>
    </source>
</evidence>
<name>A0A1G2NEV9_9BACT</name>
<evidence type="ECO:0000256" key="1">
    <source>
        <dbReference type="SAM" id="Phobius"/>
    </source>
</evidence>
<comment type="caution">
    <text evidence="2">The sequence shown here is derived from an EMBL/GenBank/DDBJ whole genome shotgun (WGS) entry which is preliminary data.</text>
</comment>
<keyword evidence="1" id="KW-1133">Transmembrane helix</keyword>
<organism evidence="2 3">
    <name type="scientific">Candidatus Taylorbacteria bacterium RIFCSPLOWO2_01_FULL_48_100</name>
    <dbReference type="NCBI Taxonomy" id="1802322"/>
    <lineage>
        <taxon>Bacteria</taxon>
        <taxon>Candidatus Tayloriibacteriota</taxon>
    </lineage>
</organism>
<dbReference type="EMBL" id="MHSA01000021">
    <property type="protein sequence ID" value="OHA33931.1"/>
    <property type="molecule type" value="Genomic_DNA"/>
</dbReference>
<sequence length="71" mass="7848">MCDGFQHREALLRLGHKFVALPVLFGESGNPFDQFGLLVRGVHFFAFLFVFVVASSATRRGGGFTSSQRRG</sequence>
<gene>
    <name evidence="2" type="ORF">A2938_02830</name>
</gene>
<keyword evidence="1" id="KW-0812">Transmembrane</keyword>